<evidence type="ECO:0000313" key="3">
    <source>
        <dbReference type="EMBL" id="MBB4153818.1"/>
    </source>
</evidence>
<accession>A0A840FIN2</accession>
<comment type="caution">
    <text evidence="3">The sequence shown here is derived from an EMBL/GenBank/DDBJ whole genome shotgun (WGS) entry which is preliminary data.</text>
</comment>
<feature type="region of interest" description="Disordered" evidence="1">
    <location>
        <begin position="94"/>
        <end position="157"/>
    </location>
</feature>
<dbReference type="InterPro" id="IPR052181">
    <property type="entry name" value="5hmC_binding"/>
</dbReference>
<sequence length="157" mass="16128">MRNATFTGGLAGGGEMAGNRGRTMMAHWLLKSEPRSYGWDDLVRDGATEWDGVRNHAAAGHLRAMQAGDEAIFYHSGDDKAAVGIARTAGATRWRRGPVGIGRTRTGPPARPAGDAGGDEGRAGAGGDGDAAPVAAVGVPRDGTGMACNRSDERDIG</sequence>
<dbReference type="PANTHER" id="PTHR14087:SF7">
    <property type="entry name" value="THYMOCYTE NUCLEAR PROTEIN 1"/>
    <property type="match status" value="1"/>
</dbReference>
<protein>
    <recommendedName>
        <fullName evidence="2">EVE domain-containing protein</fullName>
    </recommendedName>
</protein>
<dbReference type="SUPFAM" id="SSF88697">
    <property type="entry name" value="PUA domain-like"/>
    <property type="match status" value="1"/>
</dbReference>
<reference evidence="3 4" key="1">
    <citation type="submission" date="2020-08" db="EMBL/GenBank/DDBJ databases">
        <title>Genomic Encyclopedia of Type Strains, Phase IV (KMG-IV): sequencing the most valuable type-strain genomes for metagenomic binning, comparative biology and taxonomic classification.</title>
        <authorList>
            <person name="Goeker M."/>
        </authorList>
    </citation>
    <scope>NUCLEOTIDE SEQUENCE [LARGE SCALE GENOMIC DNA]</scope>
    <source>
        <strain evidence="3 4">YC6723</strain>
    </source>
</reference>
<dbReference type="Proteomes" id="UP000529795">
    <property type="component" value="Unassembled WGS sequence"/>
</dbReference>
<evidence type="ECO:0000313" key="4">
    <source>
        <dbReference type="Proteomes" id="UP000529795"/>
    </source>
</evidence>
<dbReference type="Pfam" id="PF01878">
    <property type="entry name" value="EVE"/>
    <property type="match status" value="1"/>
</dbReference>
<proteinExistence type="predicted"/>
<dbReference type="Gene3D" id="3.10.590.10">
    <property type="entry name" value="ph1033 like domains"/>
    <property type="match status" value="1"/>
</dbReference>
<evidence type="ECO:0000256" key="1">
    <source>
        <dbReference type="SAM" id="MobiDB-lite"/>
    </source>
</evidence>
<feature type="compositionally biased region" description="Low complexity" evidence="1">
    <location>
        <begin position="130"/>
        <end position="143"/>
    </location>
</feature>
<dbReference type="PANTHER" id="PTHR14087">
    <property type="entry name" value="THYMOCYTE NUCLEAR PROTEIN 1"/>
    <property type="match status" value="1"/>
</dbReference>
<evidence type="ECO:0000259" key="2">
    <source>
        <dbReference type="Pfam" id="PF01878"/>
    </source>
</evidence>
<dbReference type="InterPro" id="IPR002740">
    <property type="entry name" value="EVE_domain"/>
</dbReference>
<name>A0A840FIN2_9SPHN</name>
<gene>
    <name evidence="3" type="ORF">GGQ80_001724</name>
</gene>
<organism evidence="3 4">
    <name type="scientific">Sphingomonas jinjuensis</name>
    <dbReference type="NCBI Taxonomy" id="535907"/>
    <lineage>
        <taxon>Bacteria</taxon>
        <taxon>Pseudomonadati</taxon>
        <taxon>Pseudomonadota</taxon>
        <taxon>Alphaproteobacteria</taxon>
        <taxon>Sphingomonadales</taxon>
        <taxon>Sphingomonadaceae</taxon>
        <taxon>Sphingomonas</taxon>
    </lineage>
</organism>
<dbReference type="AlphaFoldDB" id="A0A840FIN2"/>
<dbReference type="EMBL" id="JACIEV010000004">
    <property type="protein sequence ID" value="MBB4153818.1"/>
    <property type="molecule type" value="Genomic_DNA"/>
</dbReference>
<feature type="domain" description="EVE" evidence="2">
    <location>
        <begin position="26"/>
        <end position="89"/>
    </location>
</feature>
<dbReference type="InterPro" id="IPR015947">
    <property type="entry name" value="PUA-like_sf"/>
</dbReference>
<keyword evidence="4" id="KW-1185">Reference proteome</keyword>